<dbReference type="Pfam" id="PF00239">
    <property type="entry name" value="Resolvase"/>
    <property type="match status" value="1"/>
</dbReference>
<reference evidence="7" key="1">
    <citation type="submission" date="2021-11" db="EMBL/GenBank/DDBJ databases">
        <title>Description of a new species Pelosinus isolated from the bottom sediments of Lake Baikal.</title>
        <authorList>
            <person name="Zakharyuk A."/>
        </authorList>
    </citation>
    <scope>NUCLEOTIDE SEQUENCE</scope>
    <source>
        <strain evidence="7">Bkl1</strain>
    </source>
</reference>
<proteinExistence type="predicted"/>
<organism evidence="7 8">
    <name type="scientific">Pelosinus baikalensis</name>
    <dbReference type="NCBI Taxonomy" id="2892015"/>
    <lineage>
        <taxon>Bacteria</taxon>
        <taxon>Bacillati</taxon>
        <taxon>Bacillota</taxon>
        <taxon>Negativicutes</taxon>
        <taxon>Selenomonadales</taxon>
        <taxon>Sporomusaceae</taxon>
        <taxon>Pelosinus</taxon>
    </lineage>
</organism>
<feature type="domain" description="Recombinase" evidence="6">
    <location>
        <begin position="155"/>
        <end position="281"/>
    </location>
</feature>
<keyword evidence="3" id="KW-0233">DNA recombination</keyword>
<dbReference type="InterPro" id="IPR006118">
    <property type="entry name" value="Recombinase_CS"/>
</dbReference>
<sequence length="490" mass="56440">MNALYVRVSTDDQARKGYSLSDQIAACRNHLLAMDHTGIKEYIDDGYSGEYLERPGLDKLRSDLQNGIIKIVAIYDPDRLSRNLTNQLIIADEIEKTGARITFVTGDYDSSPEGRLFFSMKGAISAYEKSKIRERTSRGRRAKATQGKIVSNAHPFGYDWDKKNSMYVINEEASKTIQFIYHLCIHQGYGSRRITLELARLGIVGTNNRPLSICTVSRILTKEMYHGQHYLFKQRTCKTGQNSREIKDNPPEAWIPVTIPAIVTREMWESAQLQIQRNKKLATRNNKHNYLLRGLLHCALCGRSMTAYARTAKRKNGSDKIYYYYSCISKESNTYAVNGTSCQCRRIPVEDLEQAVWQCLVTLATAKDHLQEYLLTNTNFSYSQQITNLHAIQIELKKKKINTLRWYQENLIDSETVERELQTLNKELATIHHNISELRTVQEKINQLVTSPTDLITAKTFAEKRSVLLKLSYRIFAVRLNDSFEFYIEK</sequence>
<dbReference type="InterPro" id="IPR036162">
    <property type="entry name" value="Resolvase-like_N_sf"/>
</dbReference>
<dbReference type="InterPro" id="IPR011109">
    <property type="entry name" value="DNA_bind_recombinase_dom"/>
</dbReference>
<evidence type="ECO:0000313" key="7">
    <source>
        <dbReference type="EMBL" id="MCC5465021.1"/>
    </source>
</evidence>
<dbReference type="SUPFAM" id="SSF53041">
    <property type="entry name" value="Resolvase-like"/>
    <property type="match status" value="1"/>
</dbReference>
<evidence type="ECO:0000256" key="4">
    <source>
        <dbReference type="PROSITE-ProRule" id="PRU10137"/>
    </source>
</evidence>
<dbReference type="Proteomes" id="UP001165492">
    <property type="component" value="Unassembled WGS sequence"/>
</dbReference>
<dbReference type="SMART" id="SM00857">
    <property type="entry name" value="Resolvase"/>
    <property type="match status" value="1"/>
</dbReference>
<dbReference type="PANTHER" id="PTHR30461">
    <property type="entry name" value="DNA-INVERTASE FROM LAMBDOID PROPHAGE"/>
    <property type="match status" value="1"/>
</dbReference>
<dbReference type="InterPro" id="IPR025827">
    <property type="entry name" value="Zn_ribbon_recom_dom"/>
</dbReference>
<dbReference type="PROSITE" id="PS00397">
    <property type="entry name" value="RECOMBINASES_1"/>
    <property type="match status" value="1"/>
</dbReference>
<dbReference type="Gene3D" id="3.40.50.1390">
    <property type="entry name" value="Resolvase, N-terminal catalytic domain"/>
    <property type="match status" value="1"/>
</dbReference>
<evidence type="ECO:0000256" key="1">
    <source>
        <dbReference type="ARBA" id="ARBA00022908"/>
    </source>
</evidence>
<feature type="active site" description="O-(5'-phospho-DNA)-serine intermediate" evidence="4">
    <location>
        <position position="9"/>
    </location>
</feature>
<keyword evidence="8" id="KW-1185">Reference proteome</keyword>
<evidence type="ECO:0000313" key="8">
    <source>
        <dbReference type="Proteomes" id="UP001165492"/>
    </source>
</evidence>
<dbReference type="InterPro" id="IPR006119">
    <property type="entry name" value="Resolv_N"/>
</dbReference>
<keyword evidence="2" id="KW-0238">DNA-binding</keyword>
<dbReference type="Pfam" id="PF13408">
    <property type="entry name" value="Zn_ribbon_recom"/>
    <property type="match status" value="1"/>
</dbReference>
<keyword evidence="1" id="KW-0229">DNA integration</keyword>
<evidence type="ECO:0000256" key="2">
    <source>
        <dbReference type="ARBA" id="ARBA00023125"/>
    </source>
</evidence>
<protein>
    <submittedName>
        <fullName evidence="7">Recombinase family protein</fullName>
    </submittedName>
</protein>
<dbReference type="PANTHER" id="PTHR30461:SF23">
    <property type="entry name" value="DNA RECOMBINASE-RELATED"/>
    <property type="match status" value="1"/>
</dbReference>
<dbReference type="Gene3D" id="3.90.1750.20">
    <property type="entry name" value="Putative Large Serine Recombinase, Chain B, Domain 2"/>
    <property type="match status" value="1"/>
</dbReference>
<evidence type="ECO:0000259" key="5">
    <source>
        <dbReference type="PROSITE" id="PS51736"/>
    </source>
</evidence>
<accession>A0ABS8HPA7</accession>
<feature type="domain" description="Resolvase/invertase-type recombinase catalytic" evidence="5">
    <location>
        <begin position="1"/>
        <end position="147"/>
    </location>
</feature>
<dbReference type="EMBL" id="JAJHJB010000006">
    <property type="protein sequence ID" value="MCC5465021.1"/>
    <property type="molecule type" value="Genomic_DNA"/>
</dbReference>
<name>A0ABS8HPA7_9FIRM</name>
<evidence type="ECO:0000259" key="6">
    <source>
        <dbReference type="PROSITE" id="PS51737"/>
    </source>
</evidence>
<dbReference type="CDD" id="cd00338">
    <property type="entry name" value="Ser_Recombinase"/>
    <property type="match status" value="1"/>
</dbReference>
<comment type="caution">
    <text evidence="7">The sequence shown here is derived from an EMBL/GenBank/DDBJ whole genome shotgun (WGS) entry which is preliminary data.</text>
</comment>
<dbReference type="InterPro" id="IPR038109">
    <property type="entry name" value="DNA_bind_recomb_sf"/>
</dbReference>
<dbReference type="InterPro" id="IPR050639">
    <property type="entry name" value="SSR_resolvase"/>
</dbReference>
<gene>
    <name evidence="7" type="ORF">LMF89_06560</name>
</gene>
<evidence type="ECO:0000256" key="3">
    <source>
        <dbReference type="ARBA" id="ARBA00023172"/>
    </source>
</evidence>
<dbReference type="Pfam" id="PF07508">
    <property type="entry name" value="Recombinase"/>
    <property type="match status" value="1"/>
</dbReference>
<dbReference type="PROSITE" id="PS51737">
    <property type="entry name" value="RECOMBINASE_DNA_BIND"/>
    <property type="match status" value="1"/>
</dbReference>
<dbReference type="PROSITE" id="PS51736">
    <property type="entry name" value="RECOMBINASES_3"/>
    <property type="match status" value="1"/>
</dbReference>
<dbReference type="RefSeq" id="WP_229534411.1">
    <property type="nucleotide sequence ID" value="NZ_JAJHJB010000006.1"/>
</dbReference>